<dbReference type="WBParaSite" id="L893_g1994.t1">
    <property type="protein sequence ID" value="L893_g1994.t1"/>
    <property type="gene ID" value="L893_g1994"/>
</dbReference>
<keyword evidence="1" id="KW-1185">Reference proteome</keyword>
<reference evidence="2" key="1">
    <citation type="submission" date="2016-11" db="UniProtKB">
        <authorList>
            <consortium name="WormBaseParasite"/>
        </authorList>
    </citation>
    <scope>IDENTIFICATION</scope>
</reference>
<evidence type="ECO:0000313" key="2">
    <source>
        <dbReference type="WBParaSite" id="L893_g1994.t1"/>
    </source>
</evidence>
<organism evidence="1 2">
    <name type="scientific">Steinernema glaseri</name>
    <dbReference type="NCBI Taxonomy" id="37863"/>
    <lineage>
        <taxon>Eukaryota</taxon>
        <taxon>Metazoa</taxon>
        <taxon>Ecdysozoa</taxon>
        <taxon>Nematoda</taxon>
        <taxon>Chromadorea</taxon>
        <taxon>Rhabditida</taxon>
        <taxon>Tylenchina</taxon>
        <taxon>Panagrolaimomorpha</taxon>
        <taxon>Strongyloidoidea</taxon>
        <taxon>Steinernematidae</taxon>
        <taxon>Steinernema</taxon>
    </lineage>
</organism>
<sequence length="70" mass="8175">MFAFTMSKRINISLDNISERTLFNHIAKQKNKLVERRKQAAKSQETSNFSIARRSIVRPVDKTNLVLVRK</sequence>
<dbReference type="Proteomes" id="UP000095287">
    <property type="component" value="Unplaced"/>
</dbReference>
<name>A0A1I7YUW1_9BILA</name>
<protein>
    <submittedName>
        <fullName evidence="2">Uncharacterized protein</fullName>
    </submittedName>
</protein>
<dbReference type="AlphaFoldDB" id="A0A1I7YUW1"/>
<evidence type="ECO:0000313" key="1">
    <source>
        <dbReference type="Proteomes" id="UP000095287"/>
    </source>
</evidence>
<proteinExistence type="predicted"/>
<accession>A0A1I7YUW1</accession>